<comment type="caution">
    <text evidence="1">The sequence shown here is derived from an EMBL/GenBank/DDBJ whole genome shotgun (WGS) entry which is preliminary data.</text>
</comment>
<dbReference type="Proteomes" id="UP000825935">
    <property type="component" value="Chromosome 23"/>
</dbReference>
<proteinExistence type="predicted"/>
<accession>A0A8T2RZ84</accession>
<organism evidence="1 2">
    <name type="scientific">Ceratopteris richardii</name>
    <name type="common">Triangle waterfern</name>
    <dbReference type="NCBI Taxonomy" id="49495"/>
    <lineage>
        <taxon>Eukaryota</taxon>
        <taxon>Viridiplantae</taxon>
        <taxon>Streptophyta</taxon>
        <taxon>Embryophyta</taxon>
        <taxon>Tracheophyta</taxon>
        <taxon>Polypodiopsida</taxon>
        <taxon>Polypodiidae</taxon>
        <taxon>Polypodiales</taxon>
        <taxon>Pteridineae</taxon>
        <taxon>Pteridaceae</taxon>
        <taxon>Parkerioideae</taxon>
        <taxon>Ceratopteris</taxon>
    </lineage>
</organism>
<evidence type="ECO:0000313" key="2">
    <source>
        <dbReference type="Proteomes" id="UP000825935"/>
    </source>
</evidence>
<protein>
    <submittedName>
        <fullName evidence="1">Uncharacterized protein</fullName>
    </submittedName>
</protein>
<evidence type="ECO:0000313" key="1">
    <source>
        <dbReference type="EMBL" id="KAH7301816.1"/>
    </source>
</evidence>
<dbReference type="EMBL" id="CM035428">
    <property type="protein sequence ID" value="KAH7301816.1"/>
    <property type="molecule type" value="Genomic_DNA"/>
</dbReference>
<keyword evidence="2" id="KW-1185">Reference proteome</keyword>
<reference evidence="1 2" key="1">
    <citation type="submission" date="2021-08" db="EMBL/GenBank/DDBJ databases">
        <title>WGS assembly of Ceratopteris richardii.</title>
        <authorList>
            <person name="Marchant D.B."/>
            <person name="Chen G."/>
            <person name="Jenkins J."/>
            <person name="Shu S."/>
            <person name="Leebens-Mack J."/>
            <person name="Grimwood J."/>
            <person name="Schmutz J."/>
            <person name="Soltis P."/>
            <person name="Soltis D."/>
            <person name="Chen Z.-H."/>
        </authorList>
    </citation>
    <scope>NUCLEOTIDE SEQUENCE [LARGE SCALE GENOMIC DNA]</scope>
    <source>
        <strain evidence="1">Whitten #5841</strain>
        <tissue evidence="1">Leaf</tissue>
    </source>
</reference>
<sequence length="125" mass="13513">MPPGEIVFPTMVVEMGLRIRKLKLRWRAFFCDGASPYSPPPAAPPQFLPVLCIGSSSFKGYAVAVHKLRSAVLVSLLTDAASLLGDGHAAVLACEPHTFEATFCLLERSFVGLVHIPLFHTFSSS</sequence>
<gene>
    <name evidence="1" type="ORF">KP509_23G044500</name>
</gene>
<name>A0A8T2RZ84_CERRI</name>
<dbReference type="AlphaFoldDB" id="A0A8T2RZ84"/>